<dbReference type="SUPFAM" id="SSF46626">
    <property type="entry name" value="Cytochrome c"/>
    <property type="match status" value="1"/>
</dbReference>
<evidence type="ECO:0000259" key="6">
    <source>
        <dbReference type="PROSITE" id="PS51007"/>
    </source>
</evidence>
<feature type="signal peptide" evidence="5">
    <location>
        <begin position="1"/>
        <end position="19"/>
    </location>
</feature>
<evidence type="ECO:0000313" key="7">
    <source>
        <dbReference type="EMBL" id="GAA4052249.1"/>
    </source>
</evidence>
<keyword evidence="8" id="KW-1185">Reference proteome</keyword>
<feature type="chain" id="PRO_5045353525" evidence="5">
    <location>
        <begin position="20"/>
        <end position="109"/>
    </location>
</feature>
<accession>A0ABP7UTR1</accession>
<dbReference type="Pfam" id="PF09626">
    <property type="entry name" value="DHC"/>
    <property type="match status" value="1"/>
</dbReference>
<dbReference type="RefSeq" id="WP_345093805.1">
    <property type="nucleotide sequence ID" value="NZ_BAABCS010000017.1"/>
</dbReference>
<dbReference type="PROSITE" id="PS51257">
    <property type="entry name" value="PROKAR_LIPOPROTEIN"/>
    <property type="match status" value="1"/>
</dbReference>
<evidence type="ECO:0000313" key="8">
    <source>
        <dbReference type="Proteomes" id="UP001500426"/>
    </source>
</evidence>
<keyword evidence="1 4" id="KW-0349">Heme</keyword>
<organism evidence="7 8">
    <name type="scientific">Flavobacterium chungnamense</name>
    <dbReference type="NCBI Taxonomy" id="706182"/>
    <lineage>
        <taxon>Bacteria</taxon>
        <taxon>Pseudomonadati</taxon>
        <taxon>Bacteroidota</taxon>
        <taxon>Flavobacteriia</taxon>
        <taxon>Flavobacteriales</taxon>
        <taxon>Flavobacteriaceae</taxon>
        <taxon>Flavobacterium</taxon>
    </lineage>
</organism>
<gene>
    <name evidence="7" type="ORF">GCM10022388_18070</name>
</gene>
<evidence type="ECO:0000256" key="5">
    <source>
        <dbReference type="SAM" id="SignalP"/>
    </source>
</evidence>
<name>A0ABP7UTR1_9FLAO</name>
<comment type="caution">
    <text evidence="7">The sequence shown here is derived from an EMBL/GenBank/DDBJ whole genome shotgun (WGS) entry which is preliminary data.</text>
</comment>
<reference evidence="8" key="1">
    <citation type="journal article" date="2019" name="Int. J. Syst. Evol. Microbiol.">
        <title>The Global Catalogue of Microorganisms (GCM) 10K type strain sequencing project: providing services to taxonomists for standard genome sequencing and annotation.</title>
        <authorList>
            <consortium name="The Broad Institute Genomics Platform"/>
            <consortium name="The Broad Institute Genome Sequencing Center for Infectious Disease"/>
            <person name="Wu L."/>
            <person name="Ma J."/>
        </authorList>
    </citation>
    <scope>NUCLEOTIDE SEQUENCE [LARGE SCALE GENOMIC DNA]</scope>
    <source>
        <strain evidence="8">JCM 17068</strain>
    </source>
</reference>
<protein>
    <submittedName>
        <fullName evidence="7">Cytochrome c</fullName>
    </submittedName>
</protein>
<evidence type="ECO:0000256" key="3">
    <source>
        <dbReference type="ARBA" id="ARBA00023004"/>
    </source>
</evidence>
<keyword evidence="3 4" id="KW-0408">Iron</keyword>
<dbReference type="InterPro" id="IPR036909">
    <property type="entry name" value="Cyt_c-like_dom_sf"/>
</dbReference>
<dbReference type="Proteomes" id="UP001500426">
    <property type="component" value="Unassembled WGS sequence"/>
</dbReference>
<feature type="domain" description="Cytochrome c" evidence="6">
    <location>
        <begin position="51"/>
        <end position="109"/>
    </location>
</feature>
<keyword evidence="2 4" id="KW-0479">Metal-binding</keyword>
<sequence>MKTKILAVALLAIVLYSCGGSKSVPPPPPPPPLNITYKVPTVEAKQADSASDLAEGKSLYENNCAKCHSLYNPKDFSKESWKPILLDMQIKAGISDEQREKIYNYVISN</sequence>
<proteinExistence type="predicted"/>
<dbReference type="PROSITE" id="PS51007">
    <property type="entry name" value="CYTC"/>
    <property type="match status" value="1"/>
</dbReference>
<dbReference type="EMBL" id="BAABCS010000017">
    <property type="protein sequence ID" value="GAA4052249.1"/>
    <property type="molecule type" value="Genomic_DNA"/>
</dbReference>
<dbReference type="Gene3D" id="1.10.760.10">
    <property type="entry name" value="Cytochrome c-like domain"/>
    <property type="match status" value="1"/>
</dbReference>
<evidence type="ECO:0000256" key="2">
    <source>
        <dbReference type="ARBA" id="ARBA00022723"/>
    </source>
</evidence>
<keyword evidence="5" id="KW-0732">Signal</keyword>
<evidence type="ECO:0000256" key="4">
    <source>
        <dbReference type="PROSITE-ProRule" id="PRU00433"/>
    </source>
</evidence>
<evidence type="ECO:0000256" key="1">
    <source>
        <dbReference type="ARBA" id="ARBA00022617"/>
    </source>
</evidence>
<dbReference type="InterPro" id="IPR018588">
    <property type="entry name" value="Dihaem_cytochrome-c"/>
</dbReference>
<dbReference type="InterPro" id="IPR009056">
    <property type="entry name" value="Cyt_c-like_dom"/>
</dbReference>